<dbReference type="Proteomes" id="UP000265540">
    <property type="component" value="Unassembled WGS sequence"/>
</dbReference>
<name>A0A3A4ZMS7_UNCKA</name>
<dbReference type="EMBL" id="QZJF01000005">
    <property type="protein sequence ID" value="RJR28020.1"/>
    <property type="molecule type" value="Genomic_DNA"/>
</dbReference>
<accession>A0A3A4ZMS7</accession>
<organism evidence="1 2">
    <name type="scientific">candidate division WWE3 bacterium</name>
    <dbReference type="NCBI Taxonomy" id="2053526"/>
    <lineage>
        <taxon>Bacteria</taxon>
        <taxon>Katanobacteria</taxon>
    </lineage>
</organism>
<evidence type="ECO:0000313" key="2">
    <source>
        <dbReference type="Proteomes" id="UP000265540"/>
    </source>
</evidence>
<proteinExistence type="predicted"/>
<protein>
    <submittedName>
        <fullName evidence="1">Uncharacterized protein</fullName>
    </submittedName>
</protein>
<dbReference type="AlphaFoldDB" id="A0A3A4ZMS7"/>
<reference evidence="1 2" key="1">
    <citation type="journal article" date="2017" name="ISME J.">
        <title>Energy and carbon metabolisms in a deep terrestrial subsurface fluid microbial community.</title>
        <authorList>
            <person name="Momper L."/>
            <person name="Jungbluth S.P."/>
            <person name="Lee M.D."/>
            <person name="Amend J.P."/>
        </authorList>
    </citation>
    <scope>NUCLEOTIDE SEQUENCE [LARGE SCALE GENOMIC DNA]</scope>
    <source>
        <strain evidence="1">SURF_46</strain>
    </source>
</reference>
<sequence length="105" mass="11552">MAHLTFDPSSFELGLKVNELYDEILDALTVDLFTLGVAANDIIVKTLRCTTDLCNVGHVEVILKTDNPNVTSDEIVRILSPLFGDIPFEVSRIFVGVPGNWAANY</sequence>
<evidence type="ECO:0000313" key="1">
    <source>
        <dbReference type="EMBL" id="RJR28020.1"/>
    </source>
</evidence>
<gene>
    <name evidence="1" type="ORF">C4561_00755</name>
</gene>
<comment type="caution">
    <text evidence="1">The sequence shown here is derived from an EMBL/GenBank/DDBJ whole genome shotgun (WGS) entry which is preliminary data.</text>
</comment>